<evidence type="ECO:0000313" key="15">
    <source>
        <dbReference type="Proteomes" id="UP000095743"/>
    </source>
</evidence>
<dbReference type="GO" id="GO:0042910">
    <property type="term" value="F:xenobiotic transmembrane transporter activity"/>
    <property type="evidence" value="ECO:0007669"/>
    <property type="project" value="InterPro"/>
</dbReference>
<protein>
    <recommendedName>
        <fullName evidence="4">Probable multidrug resistance protein NorM</fullName>
    </recommendedName>
    <alternativeName>
        <fullName evidence="12">Multidrug-efflux transporter</fullName>
    </alternativeName>
</protein>
<comment type="function">
    <text evidence="1">Multidrug efflux pump.</text>
</comment>
<feature type="transmembrane region" description="Helical" evidence="13">
    <location>
        <begin position="135"/>
        <end position="159"/>
    </location>
</feature>
<dbReference type="AlphaFoldDB" id="A0A1D8GII1"/>
<proteinExistence type="inferred from homology"/>
<dbReference type="PIRSF" id="PIRSF006603">
    <property type="entry name" value="DinF"/>
    <property type="match status" value="1"/>
</dbReference>
<feature type="transmembrane region" description="Helical" evidence="13">
    <location>
        <begin position="166"/>
        <end position="187"/>
    </location>
</feature>
<dbReference type="PANTHER" id="PTHR43298">
    <property type="entry name" value="MULTIDRUG RESISTANCE PROTEIN NORM-RELATED"/>
    <property type="match status" value="1"/>
</dbReference>
<comment type="subcellular location">
    <subcellularLocation>
        <location evidence="2">Cell membrane</location>
        <topology evidence="2">Multi-pass membrane protein</topology>
    </subcellularLocation>
</comment>
<gene>
    <name evidence="14" type="ORF">Gferi_14630</name>
</gene>
<dbReference type="Pfam" id="PF01554">
    <property type="entry name" value="MatE"/>
    <property type="match status" value="2"/>
</dbReference>
<feature type="transmembrane region" description="Helical" evidence="13">
    <location>
        <begin position="92"/>
        <end position="113"/>
    </location>
</feature>
<dbReference type="RefSeq" id="WP_069977756.1">
    <property type="nucleotide sequence ID" value="NZ_CP017269.1"/>
</dbReference>
<evidence type="ECO:0000313" key="14">
    <source>
        <dbReference type="EMBL" id="AOT70701.1"/>
    </source>
</evidence>
<dbReference type="InterPro" id="IPR048279">
    <property type="entry name" value="MdtK-like"/>
</dbReference>
<evidence type="ECO:0000256" key="2">
    <source>
        <dbReference type="ARBA" id="ARBA00004651"/>
    </source>
</evidence>
<dbReference type="InterPro" id="IPR050222">
    <property type="entry name" value="MATE_MdtK"/>
</dbReference>
<evidence type="ECO:0000256" key="7">
    <source>
        <dbReference type="ARBA" id="ARBA00022475"/>
    </source>
</evidence>
<dbReference type="EMBL" id="CP017269">
    <property type="protein sequence ID" value="AOT70701.1"/>
    <property type="molecule type" value="Genomic_DNA"/>
</dbReference>
<keyword evidence="15" id="KW-1185">Reference proteome</keyword>
<organism evidence="14 15">
    <name type="scientific">Geosporobacter ferrireducens</name>
    <dbReference type="NCBI Taxonomy" id="1424294"/>
    <lineage>
        <taxon>Bacteria</taxon>
        <taxon>Bacillati</taxon>
        <taxon>Bacillota</taxon>
        <taxon>Clostridia</taxon>
        <taxon>Peptostreptococcales</taxon>
        <taxon>Thermotaleaceae</taxon>
        <taxon>Geosporobacter</taxon>
    </lineage>
</organism>
<dbReference type="CDD" id="cd13140">
    <property type="entry name" value="MATE_like_1"/>
    <property type="match status" value="1"/>
</dbReference>
<feature type="transmembrane region" description="Helical" evidence="13">
    <location>
        <begin position="47"/>
        <end position="71"/>
    </location>
</feature>
<feature type="transmembrane region" description="Helical" evidence="13">
    <location>
        <begin position="388"/>
        <end position="408"/>
    </location>
</feature>
<dbReference type="NCBIfam" id="TIGR00797">
    <property type="entry name" value="matE"/>
    <property type="match status" value="1"/>
</dbReference>
<dbReference type="GO" id="GO:0005886">
    <property type="term" value="C:plasma membrane"/>
    <property type="evidence" value="ECO:0007669"/>
    <property type="project" value="UniProtKB-SubCell"/>
</dbReference>
<dbReference type="GO" id="GO:0006811">
    <property type="term" value="P:monoatomic ion transport"/>
    <property type="evidence" value="ECO:0007669"/>
    <property type="project" value="UniProtKB-KW"/>
</dbReference>
<evidence type="ECO:0000256" key="13">
    <source>
        <dbReference type="SAM" id="Phobius"/>
    </source>
</evidence>
<dbReference type="Proteomes" id="UP000095743">
    <property type="component" value="Chromosome"/>
</dbReference>
<evidence type="ECO:0000256" key="8">
    <source>
        <dbReference type="ARBA" id="ARBA00022692"/>
    </source>
</evidence>
<dbReference type="OrthoDB" id="9776324at2"/>
<accession>A0A1D8GII1</accession>
<evidence type="ECO:0000256" key="4">
    <source>
        <dbReference type="ARBA" id="ARBA00020268"/>
    </source>
</evidence>
<feature type="transmembrane region" description="Helical" evidence="13">
    <location>
        <begin position="420"/>
        <end position="442"/>
    </location>
</feature>
<feature type="transmembrane region" description="Helical" evidence="13">
    <location>
        <begin position="286"/>
        <end position="306"/>
    </location>
</feature>
<evidence type="ECO:0000256" key="1">
    <source>
        <dbReference type="ARBA" id="ARBA00003408"/>
    </source>
</evidence>
<evidence type="ECO:0000256" key="12">
    <source>
        <dbReference type="ARBA" id="ARBA00031636"/>
    </source>
</evidence>
<dbReference type="PANTHER" id="PTHR43298:SF2">
    <property type="entry name" value="FMN_FAD EXPORTER YEEO-RELATED"/>
    <property type="match status" value="1"/>
</dbReference>
<evidence type="ECO:0000256" key="6">
    <source>
        <dbReference type="ARBA" id="ARBA00022449"/>
    </source>
</evidence>
<feature type="transmembrane region" description="Helical" evidence="13">
    <location>
        <begin position="358"/>
        <end position="376"/>
    </location>
</feature>
<evidence type="ECO:0000256" key="5">
    <source>
        <dbReference type="ARBA" id="ARBA00022448"/>
    </source>
</evidence>
<feature type="transmembrane region" description="Helical" evidence="13">
    <location>
        <begin position="238"/>
        <end position="266"/>
    </location>
</feature>
<evidence type="ECO:0000256" key="10">
    <source>
        <dbReference type="ARBA" id="ARBA00023065"/>
    </source>
</evidence>
<dbReference type="KEGG" id="gfe:Gferi_14630"/>
<dbReference type="STRING" id="1424294.Gferi_14630"/>
<evidence type="ECO:0000256" key="11">
    <source>
        <dbReference type="ARBA" id="ARBA00023136"/>
    </source>
</evidence>
<reference evidence="14 15" key="1">
    <citation type="submission" date="2016-09" db="EMBL/GenBank/DDBJ databases">
        <title>Genomic analysis reveals versatility of anaerobic energy metabolism of Geosporobacter ferrireducens IRF9 of phylum Firmicutes.</title>
        <authorList>
            <person name="Kim S.-J."/>
        </authorList>
    </citation>
    <scope>NUCLEOTIDE SEQUENCE [LARGE SCALE GENOMIC DNA]</scope>
    <source>
        <strain evidence="14 15">IRF9</strain>
    </source>
</reference>
<sequence length="456" mass="49682">MKANNLTEGSIWRALVKLSLPIMSTSFVQMAYNMTDMIWIGRIGSKAVAAVGTAGFFTWLAMAFILIPKIGAEVGVAQSVGRKDVAATKEHIVHALQIGAVLALLYSIPLILFKEQLIGFFNLGDIEVIQMAKNYLVIIAFGMIFNFMNPIFTAILNGYGNSTTPFYINVIGLIINMILDPVLILGIGPFPAMGVTGAAIATVGAQFLVMVVFLFKLKEIMPLFKQIKILQKPHKERIMTFFKLGIPVALQSGCFTIFAMIIARIIAQWGPVAIAVQKIGSQIEAVSWMTAGGFSTALSAFVGQNYGAEKHERIYRGYFVAMGIVGTIGIFATVLLIFGAKPVFSIFISEEEAIGYGIVYLKILGVSQFFMCMEIATTGAFNGLGRTVPPAIIGIVLNALRIPAALILSNENLLGLNGVWWSISISSILKGLILTTWFMVYLKKNYKSARVKAEYI</sequence>
<keyword evidence="9 13" id="KW-1133">Transmembrane helix</keyword>
<keyword evidence="11 13" id="KW-0472">Membrane</keyword>
<name>A0A1D8GII1_9FIRM</name>
<keyword evidence="7" id="KW-1003">Cell membrane</keyword>
<comment type="similarity">
    <text evidence="3">Belongs to the multi antimicrobial extrusion (MATE) (TC 2.A.66.1) family.</text>
</comment>
<evidence type="ECO:0000256" key="3">
    <source>
        <dbReference type="ARBA" id="ARBA00010199"/>
    </source>
</evidence>
<feature type="transmembrane region" description="Helical" evidence="13">
    <location>
        <begin position="318"/>
        <end position="338"/>
    </location>
</feature>
<dbReference type="InterPro" id="IPR002528">
    <property type="entry name" value="MATE_fam"/>
</dbReference>
<dbReference type="GO" id="GO:0015297">
    <property type="term" value="F:antiporter activity"/>
    <property type="evidence" value="ECO:0007669"/>
    <property type="project" value="UniProtKB-KW"/>
</dbReference>
<feature type="transmembrane region" description="Helical" evidence="13">
    <location>
        <begin position="193"/>
        <end position="217"/>
    </location>
</feature>
<keyword evidence="5" id="KW-0813">Transport</keyword>
<feature type="transmembrane region" description="Helical" evidence="13">
    <location>
        <begin position="12"/>
        <end position="32"/>
    </location>
</feature>
<keyword evidence="10" id="KW-0406">Ion transport</keyword>
<keyword evidence="8 13" id="KW-0812">Transmembrane</keyword>
<evidence type="ECO:0000256" key="9">
    <source>
        <dbReference type="ARBA" id="ARBA00022989"/>
    </source>
</evidence>
<keyword evidence="6" id="KW-0050">Antiport</keyword>